<dbReference type="InterPro" id="IPR001375">
    <property type="entry name" value="Peptidase_S9_cat"/>
</dbReference>
<dbReference type="Pfam" id="PF00326">
    <property type="entry name" value="Peptidase_S9"/>
    <property type="match status" value="1"/>
</dbReference>
<organism evidence="2">
    <name type="scientific">plant metagenome</name>
    <dbReference type="NCBI Taxonomy" id="1297885"/>
    <lineage>
        <taxon>unclassified sequences</taxon>
        <taxon>metagenomes</taxon>
        <taxon>organismal metagenomes</taxon>
    </lineage>
</organism>
<dbReference type="SUPFAM" id="SSF82171">
    <property type="entry name" value="DPP6 N-terminal domain-like"/>
    <property type="match status" value="1"/>
</dbReference>
<name>A0A484PMN1_9ZZZZ</name>
<dbReference type="GO" id="GO:0008236">
    <property type="term" value="F:serine-type peptidase activity"/>
    <property type="evidence" value="ECO:0007669"/>
    <property type="project" value="InterPro"/>
</dbReference>
<evidence type="ECO:0000259" key="1">
    <source>
        <dbReference type="Pfam" id="PF00326"/>
    </source>
</evidence>
<proteinExistence type="predicted"/>
<dbReference type="Gene3D" id="3.40.50.1820">
    <property type="entry name" value="alpha/beta hydrolase"/>
    <property type="match status" value="1"/>
</dbReference>
<feature type="domain" description="Peptidase S9 prolyl oligopeptidase catalytic" evidence="1">
    <location>
        <begin position="514"/>
        <end position="672"/>
    </location>
</feature>
<dbReference type="EMBL" id="CAADHY010000023">
    <property type="protein sequence ID" value="VFR27392.1"/>
    <property type="molecule type" value="Genomic_DNA"/>
</dbReference>
<dbReference type="InterPro" id="IPR011042">
    <property type="entry name" value="6-blade_b-propeller_TolB-like"/>
</dbReference>
<dbReference type="InterPro" id="IPR029058">
    <property type="entry name" value="AB_hydrolase_fold"/>
</dbReference>
<dbReference type="SUPFAM" id="SSF53474">
    <property type="entry name" value="alpha/beta-Hydrolases"/>
    <property type="match status" value="1"/>
</dbReference>
<dbReference type="Gene3D" id="2.120.10.30">
    <property type="entry name" value="TolB, C-terminal domain"/>
    <property type="match status" value="1"/>
</dbReference>
<gene>
    <name evidence="2" type="ORF">AMP9_4468</name>
</gene>
<dbReference type="AlphaFoldDB" id="A0A484PMN1"/>
<dbReference type="Pfam" id="PF07676">
    <property type="entry name" value="PD40"/>
    <property type="match status" value="2"/>
</dbReference>
<dbReference type="InterPro" id="IPR053536">
    <property type="entry name" value="Lasso_peptide_isopeptidase"/>
</dbReference>
<dbReference type="NCBIfam" id="NF033523">
    <property type="entry name" value="lasso_peptidase"/>
    <property type="match status" value="1"/>
</dbReference>
<evidence type="ECO:0000313" key="2">
    <source>
        <dbReference type="EMBL" id="VFR27392.1"/>
    </source>
</evidence>
<protein>
    <submittedName>
        <fullName evidence="2">Acylaminoacyl-peptidase</fullName>
    </submittedName>
</protein>
<accession>A0A484PMN1</accession>
<sequence length="704" mass="78197">MTMPDLPRGWREPAWACMVVLIGALLAEPSLADLLGPRRLLETIDFGAPIVSPDGKYVAFRTEQASIERNTYDTVWYVRTLDAAPPRRVADGGIPLRDSAGVSLPAPPVWSPDGRWIYYRALLDGRVDVWRAAADGSGAEPLTSDPADVRDFSLSADGNMLNYSVGATREEILGEEQAEYDQGIHIDDMAPIGQPLFRSGYVEGRLATQRFSEVWFDRVSLLAKTPDRWKAIDLRTRKRQDLAAPVITPLPLIAKALSPVLPEPMQMSQESHTGRVALLVRVGKPQAHPWDEVEVQLAMLTSPASRELVRCLAPECTSHAITTIQWRPQSDDILFTVTDPRRGLAQSIFRWNVRSGGVFPVVSGRGLINGGRTRSSGCGMSIKALACVVAEPDRPPRLERIDLETGDSQVLFDPNEALARDMATRIPARLLRWKDENGRPVTGQFFPARSSDGILPPLFVTYYSCTGYLRGGVGDEWPLASMAEHGISALCINYASDSPDAVVRYEQARTAVESVVDLLASRGEIDRTKVGMGGLSFGSEAALWIAAKSEVLSALSVTSPAVSPTYYLLSSLKSDVFFKGLRDVWDLGPPDQTPERWRTLSPALHLDSIRAPVLMQMPEQEYLHALDYAIPLIRRHQADLYVFPNEPHQKFQPRHKLAAYERNLDWFRYWLQGVEGSAPAKRKQYVHWRQMKSVLAEVTDDHGS</sequence>
<dbReference type="InterPro" id="IPR011659">
    <property type="entry name" value="WD40"/>
</dbReference>
<reference evidence="2" key="1">
    <citation type="submission" date="2019-03" db="EMBL/GenBank/DDBJ databases">
        <authorList>
            <person name="Danneels B."/>
        </authorList>
    </citation>
    <scope>NUCLEOTIDE SEQUENCE</scope>
</reference>
<dbReference type="GO" id="GO:0006508">
    <property type="term" value="P:proteolysis"/>
    <property type="evidence" value="ECO:0007669"/>
    <property type="project" value="InterPro"/>
</dbReference>